<evidence type="ECO:0000313" key="1">
    <source>
        <dbReference type="EMBL" id="SFQ35540.1"/>
    </source>
</evidence>
<reference evidence="2" key="1">
    <citation type="submission" date="2016-10" db="EMBL/GenBank/DDBJ databases">
        <authorList>
            <person name="Varghese N."/>
            <person name="Submissions S."/>
        </authorList>
    </citation>
    <scope>NUCLEOTIDE SEQUENCE [LARGE SCALE GENOMIC DNA]</scope>
    <source>
        <strain evidence="2">P18</strain>
    </source>
</reference>
<dbReference type="RefSeq" id="WP_074891494.1">
    <property type="nucleotide sequence ID" value="NZ_FOXO01000037.1"/>
</dbReference>
<sequence length="97" mass="11054">MLQHIYPEQITSNVTYSLIGKRAIAGKRLHDLSSYTVIIIADELEDETLIKNIADDKLPRRRSSTAVRNSSAGIEKMTGWMRGSTLKMRWMTCEKVL</sequence>
<organism evidence="1 2">
    <name type="scientific">Butyrivibrio proteoclasticus</name>
    <dbReference type="NCBI Taxonomy" id="43305"/>
    <lineage>
        <taxon>Bacteria</taxon>
        <taxon>Bacillati</taxon>
        <taxon>Bacillota</taxon>
        <taxon>Clostridia</taxon>
        <taxon>Lachnospirales</taxon>
        <taxon>Lachnospiraceae</taxon>
        <taxon>Butyrivibrio</taxon>
    </lineage>
</organism>
<dbReference type="EMBL" id="FOXO01000037">
    <property type="protein sequence ID" value="SFQ35540.1"/>
    <property type="molecule type" value="Genomic_DNA"/>
</dbReference>
<dbReference type="AlphaFoldDB" id="A0A1I5XUH9"/>
<dbReference type="OrthoDB" id="2003256at2"/>
<keyword evidence="2" id="KW-1185">Reference proteome</keyword>
<protein>
    <submittedName>
        <fullName evidence="1">Uncharacterized protein</fullName>
    </submittedName>
</protein>
<dbReference type="Proteomes" id="UP000182624">
    <property type="component" value="Unassembled WGS sequence"/>
</dbReference>
<gene>
    <name evidence="1" type="ORF">SAMN04487928_13734</name>
</gene>
<proteinExistence type="predicted"/>
<name>A0A1I5XUH9_9FIRM</name>
<accession>A0A1I5XUH9</accession>
<evidence type="ECO:0000313" key="2">
    <source>
        <dbReference type="Proteomes" id="UP000182624"/>
    </source>
</evidence>